<dbReference type="EMBL" id="PVTT01000002">
    <property type="protein sequence ID" value="PRY93716.1"/>
    <property type="molecule type" value="Genomic_DNA"/>
</dbReference>
<keyword evidence="3" id="KW-1185">Reference proteome</keyword>
<evidence type="ECO:0000313" key="3">
    <source>
        <dbReference type="Proteomes" id="UP000238801"/>
    </source>
</evidence>
<feature type="transmembrane region" description="Helical" evidence="1">
    <location>
        <begin position="349"/>
        <end position="367"/>
    </location>
</feature>
<comment type="caution">
    <text evidence="2">The sequence shown here is derived from an EMBL/GenBank/DDBJ whole genome shotgun (WGS) entry which is preliminary data.</text>
</comment>
<name>A0A2T0X440_9RHOB</name>
<proteinExistence type="predicted"/>
<organism evidence="2 3">
    <name type="scientific">Hasllibacter halocynthiae</name>
    <dbReference type="NCBI Taxonomy" id="595589"/>
    <lineage>
        <taxon>Bacteria</taxon>
        <taxon>Pseudomonadati</taxon>
        <taxon>Pseudomonadota</taxon>
        <taxon>Alphaproteobacteria</taxon>
        <taxon>Rhodobacterales</taxon>
        <taxon>Roseobacteraceae</taxon>
        <taxon>Hasllibacter</taxon>
    </lineage>
</organism>
<evidence type="ECO:0000313" key="2">
    <source>
        <dbReference type="EMBL" id="PRY93716.1"/>
    </source>
</evidence>
<keyword evidence="1" id="KW-0472">Membrane</keyword>
<dbReference type="Proteomes" id="UP000238801">
    <property type="component" value="Unassembled WGS sequence"/>
</dbReference>
<keyword evidence="1" id="KW-0812">Transmembrane</keyword>
<gene>
    <name evidence="2" type="ORF">BCF33_2599</name>
</gene>
<accession>A0A2T0X440</accession>
<reference evidence="2 3" key="1">
    <citation type="submission" date="2018-03" db="EMBL/GenBank/DDBJ databases">
        <title>Genomic Encyclopedia of Archaeal and Bacterial Type Strains, Phase II (KMG-II): from individual species to whole genera.</title>
        <authorList>
            <person name="Goeker M."/>
        </authorList>
    </citation>
    <scope>NUCLEOTIDE SEQUENCE [LARGE SCALE GENOMIC DNA]</scope>
    <source>
        <strain evidence="2 3">DSM 29318</strain>
    </source>
</reference>
<dbReference type="AlphaFoldDB" id="A0A2T0X440"/>
<protein>
    <submittedName>
        <fullName evidence="2">Uncharacterized protein</fullName>
    </submittedName>
</protein>
<evidence type="ECO:0000256" key="1">
    <source>
        <dbReference type="SAM" id="Phobius"/>
    </source>
</evidence>
<sequence length="424" mass="47400">MARSPLGGRVSESLKKSFLERYARYVEFVRKLEDEDLFDRSLFYFFRARTASQEQWGWAIGCAQSTVGNWERGVTYPGRQWRRKILSASKAVLDIEKERIESVSNALNLNVRIDLVDTKDQLENSVLNAALTDFSYDEVLNRIVSVPFSTDDRTQDHEAFAVDKENLLESLAEQADLIVESIPNSANAPTTRLVSTLRSYKKSCASEKPNPRLLHRLGTLIAAQANSDDFRMAASDWDVNALDGFTAEHVELMRLYFREALAKAQQVEALPMDDGASEEITADDFFQAADAVGSVRTPEGEPVFDEDIATLLRDIGGEVRDLSEAIQFTMDERRKEVLRRRRRQAIKNGSIYVGRVLFFSAFFIVALPGTFGVAGSIASILGVAEILAPGSVRSIYSRLQAAFPILPSLPASDRDENDRDGKSH</sequence>
<keyword evidence="1" id="KW-1133">Transmembrane helix</keyword>